<evidence type="ECO:0000259" key="1">
    <source>
        <dbReference type="PROSITE" id="PS50191"/>
    </source>
</evidence>
<dbReference type="InterPro" id="IPR036865">
    <property type="entry name" value="CRAL-TRIO_dom_sf"/>
</dbReference>
<dbReference type="PROSITE" id="PS50191">
    <property type="entry name" value="CRAL_TRIO"/>
    <property type="match status" value="1"/>
</dbReference>
<dbReference type="OrthoDB" id="1434354at2759"/>
<dbReference type="AlphaFoldDB" id="A0A8J5XDN7"/>
<dbReference type="EMBL" id="JAGTXO010000024">
    <property type="protein sequence ID" value="KAG8461802.1"/>
    <property type="molecule type" value="Genomic_DNA"/>
</dbReference>
<proteinExistence type="predicted"/>
<dbReference type="Gene3D" id="3.40.525.10">
    <property type="entry name" value="CRAL-TRIO lipid binding domain"/>
    <property type="match status" value="1"/>
</dbReference>
<name>A0A8J5XDN7_DIALT</name>
<dbReference type="CDD" id="cd00170">
    <property type="entry name" value="SEC14"/>
    <property type="match status" value="1"/>
</dbReference>
<dbReference type="SUPFAM" id="SSF52087">
    <property type="entry name" value="CRAL/TRIO domain"/>
    <property type="match status" value="1"/>
</dbReference>
<evidence type="ECO:0000313" key="2">
    <source>
        <dbReference type="EMBL" id="KAG8461802.1"/>
    </source>
</evidence>
<dbReference type="SUPFAM" id="SSF46938">
    <property type="entry name" value="CRAL/TRIO N-terminal domain"/>
    <property type="match status" value="1"/>
</dbReference>
<reference evidence="2" key="1">
    <citation type="submission" date="2021-05" db="EMBL/GenBank/DDBJ databases">
        <title>The genome of the haptophyte Pavlova lutheri (Diacronema luteri, Pavlovales) - a model for lipid biosynthesis in eukaryotic algae.</title>
        <authorList>
            <person name="Hulatt C.J."/>
            <person name="Posewitz M.C."/>
        </authorList>
    </citation>
    <scope>NUCLEOTIDE SEQUENCE</scope>
    <source>
        <strain evidence="2">NIVA-4/92</strain>
    </source>
</reference>
<dbReference type="OMA" id="WERERMC"/>
<dbReference type="PANTHER" id="PTHR45657">
    <property type="entry name" value="CRAL-TRIO DOMAIN-CONTAINING PROTEIN YKL091C-RELATED"/>
    <property type="match status" value="1"/>
</dbReference>
<evidence type="ECO:0000313" key="3">
    <source>
        <dbReference type="Proteomes" id="UP000751190"/>
    </source>
</evidence>
<keyword evidence="3" id="KW-1185">Reference proteome</keyword>
<feature type="domain" description="CRAL-TRIO" evidence="1">
    <location>
        <begin position="90"/>
        <end position="265"/>
    </location>
</feature>
<dbReference type="Pfam" id="PF00650">
    <property type="entry name" value="CRAL_TRIO"/>
    <property type="match status" value="1"/>
</dbReference>
<dbReference type="PANTHER" id="PTHR45657:SF1">
    <property type="entry name" value="CRAL-TRIO DOMAIN-CONTAINING PROTEIN YKL091C-RELATED"/>
    <property type="match status" value="1"/>
</dbReference>
<dbReference type="Proteomes" id="UP000751190">
    <property type="component" value="Unassembled WGS sequence"/>
</dbReference>
<comment type="caution">
    <text evidence="2">The sequence shown here is derived from an EMBL/GenBank/DDBJ whole genome shotgun (WGS) entry which is preliminary data.</text>
</comment>
<organism evidence="2 3">
    <name type="scientific">Diacronema lutheri</name>
    <name type="common">Unicellular marine alga</name>
    <name type="synonym">Monochrysis lutheri</name>
    <dbReference type="NCBI Taxonomy" id="2081491"/>
    <lineage>
        <taxon>Eukaryota</taxon>
        <taxon>Haptista</taxon>
        <taxon>Haptophyta</taxon>
        <taxon>Pavlovophyceae</taxon>
        <taxon>Pavlovales</taxon>
        <taxon>Pavlovaceae</taxon>
        <taxon>Diacronema</taxon>
    </lineage>
</organism>
<dbReference type="InterPro" id="IPR051026">
    <property type="entry name" value="PI/PC_transfer"/>
</dbReference>
<gene>
    <name evidence="2" type="ORF">KFE25_001420</name>
</gene>
<protein>
    <recommendedName>
        <fullName evidence="1">CRAL-TRIO domain-containing protein</fullName>
    </recommendedName>
</protein>
<accession>A0A8J5XDN7</accession>
<dbReference type="InterPro" id="IPR036273">
    <property type="entry name" value="CRAL/TRIO_N_dom_sf"/>
</dbReference>
<sequence>MPPTVDASERARRLAELAAAVDARGLAERVRKAALLPAEDEAGFLHHFLALRDFDVGGALAMLVANLEWRASLGLDALADMSLAQVTGVDERVMAHWYPAWHDGLDRAGRPVGWAKLGAFDVAAVSKTVPLERLRMFHLWERERMCRRLRKASALRGERIDRMTLVLDLKHWGTRLMSRAALAFAEELMGLDTELFAQRVGTVYVINAPFMFSACWALLTPFMGKDTLDKVKLFSADALWRPALLAAIEPSEMPVEYGGTHHVAMRDLGTPAPPPNVGVLVAAARVEPDVGFIAAARCGCMGAGRQ</sequence>
<dbReference type="InterPro" id="IPR001251">
    <property type="entry name" value="CRAL-TRIO_dom"/>
</dbReference>
<dbReference type="SMART" id="SM00516">
    <property type="entry name" value="SEC14"/>
    <property type="match status" value="1"/>
</dbReference>